<dbReference type="AlphaFoldDB" id="W3XKT8"/>
<name>W3XKT8_PESFW</name>
<accession>W3XKT8</accession>
<dbReference type="RefSeq" id="XP_007827210.1">
    <property type="nucleotide sequence ID" value="XM_007829019.1"/>
</dbReference>
<evidence type="ECO:0000313" key="2">
    <source>
        <dbReference type="EMBL" id="ETS86610.1"/>
    </source>
</evidence>
<keyword evidence="3" id="KW-1185">Reference proteome</keyword>
<feature type="chain" id="PRO_5004835938" description="Cyanovirin-N domain-containing protein" evidence="1">
    <location>
        <begin position="22"/>
        <end position="170"/>
    </location>
</feature>
<dbReference type="InParanoid" id="W3XKT8"/>
<dbReference type="InterPro" id="IPR036673">
    <property type="entry name" value="Cyanovirin-N_sf"/>
</dbReference>
<dbReference type="KEGG" id="pfy:PFICI_00438"/>
<organism evidence="2 3">
    <name type="scientific">Pestalotiopsis fici (strain W106-1 / CGMCC3.15140)</name>
    <dbReference type="NCBI Taxonomy" id="1229662"/>
    <lineage>
        <taxon>Eukaryota</taxon>
        <taxon>Fungi</taxon>
        <taxon>Dikarya</taxon>
        <taxon>Ascomycota</taxon>
        <taxon>Pezizomycotina</taxon>
        <taxon>Sordariomycetes</taxon>
        <taxon>Xylariomycetidae</taxon>
        <taxon>Amphisphaeriales</taxon>
        <taxon>Sporocadaceae</taxon>
        <taxon>Pestalotiopsis</taxon>
    </lineage>
</organism>
<feature type="signal peptide" evidence="1">
    <location>
        <begin position="1"/>
        <end position="21"/>
    </location>
</feature>
<dbReference type="EMBL" id="KI912109">
    <property type="protein sequence ID" value="ETS86610.1"/>
    <property type="molecule type" value="Genomic_DNA"/>
</dbReference>
<keyword evidence="1" id="KW-0732">Signal</keyword>
<sequence length="170" mass="18447">MSQFAAVVALILVSLPFPTLATLAFYGPEVPCIEWMTTGDFLVANCPANGYRATSVMDLNRKLALTDMFFPGNFSCYEFMDDDTIEAGDGHFITASNCTFEPVLNGGNSTAITCPSHQPGKGNVTSHIMLAHVENRNGLLWCGDIEGCYIDSPGCLSCQDTWIKDGDRCK</sequence>
<gene>
    <name evidence="2" type="ORF">PFICI_00438</name>
</gene>
<proteinExistence type="predicted"/>
<dbReference type="GeneID" id="19265451"/>
<evidence type="ECO:0000313" key="3">
    <source>
        <dbReference type="Proteomes" id="UP000030651"/>
    </source>
</evidence>
<protein>
    <recommendedName>
        <fullName evidence="4">Cyanovirin-N domain-containing protein</fullName>
    </recommendedName>
</protein>
<evidence type="ECO:0000256" key="1">
    <source>
        <dbReference type="SAM" id="SignalP"/>
    </source>
</evidence>
<dbReference type="Proteomes" id="UP000030651">
    <property type="component" value="Unassembled WGS sequence"/>
</dbReference>
<dbReference type="Gene3D" id="2.30.60.10">
    <property type="entry name" value="Cyanovirin-N"/>
    <property type="match status" value="1"/>
</dbReference>
<dbReference type="OrthoDB" id="2441380at2759"/>
<evidence type="ECO:0008006" key="4">
    <source>
        <dbReference type="Google" id="ProtNLM"/>
    </source>
</evidence>
<dbReference type="HOGENOM" id="CLU_1571185_0_0_1"/>
<reference evidence="3" key="1">
    <citation type="journal article" date="2015" name="BMC Genomics">
        <title>Genomic and transcriptomic analysis of the endophytic fungus Pestalotiopsis fici reveals its lifestyle and high potential for synthesis of natural products.</title>
        <authorList>
            <person name="Wang X."/>
            <person name="Zhang X."/>
            <person name="Liu L."/>
            <person name="Xiang M."/>
            <person name="Wang W."/>
            <person name="Sun X."/>
            <person name="Che Y."/>
            <person name="Guo L."/>
            <person name="Liu G."/>
            <person name="Guo L."/>
            <person name="Wang C."/>
            <person name="Yin W.B."/>
            <person name="Stadler M."/>
            <person name="Zhang X."/>
            <person name="Liu X."/>
        </authorList>
    </citation>
    <scope>NUCLEOTIDE SEQUENCE [LARGE SCALE GENOMIC DNA]</scope>
    <source>
        <strain evidence="3">W106-1 / CGMCC3.15140</strain>
    </source>
</reference>